<keyword evidence="8" id="KW-0378">Hydrolase</keyword>
<sequence length="82" mass="8707">MLTGDNQGTAEAIGAHVGVSDIQSELMPQDKLDYIKKMKAEHGNVAMIGDGVNDAPALAASTVALQWAVLEQILPSRQLILH</sequence>
<comment type="similarity">
    <text evidence="2">Belongs to the cation transport ATPase (P-type) (TC 3.A.3) family. Type IB subfamily.</text>
</comment>
<dbReference type="Proteomes" id="UP000249913">
    <property type="component" value="Unassembled WGS sequence"/>
</dbReference>
<proteinExistence type="inferred from homology"/>
<dbReference type="Gene3D" id="3.40.50.1000">
    <property type="entry name" value="HAD superfamily/HAD-like"/>
    <property type="match status" value="1"/>
</dbReference>
<evidence type="ECO:0000313" key="8">
    <source>
        <dbReference type="EMBL" id="SPZ99952.1"/>
    </source>
</evidence>
<dbReference type="NCBIfam" id="TIGR01494">
    <property type="entry name" value="ATPase_P-type"/>
    <property type="match status" value="1"/>
</dbReference>
<dbReference type="GO" id="GO:0046872">
    <property type="term" value="F:metal ion binding"/>
    <property type="evidence" value="ECO:0007669"/>
    <property type="project" value="UniProtKB-KW"/>
</dbReference>
<comment type="subcellular location">
    <subcellularLocation>
        <location evidence="1">Membrane</location>
        <topology evidence="1">Multi-pass membrane protein</topology>
    </subcellularLocation>
</comment>
<dbReference type="Pfam" id="PF00702">
    <property type="entry name" value="Hydrolase"/>
    <property type="match status" value="1"/>
</dbReference>
<evidence type="ECO:0000256" key="3">
    <source>
        <dbReference type="ARBA" id="ARBA00022723"/>
    </source>
</evidence>
<gene>
    <name evidence="8" type="primary">cadA_1</name>
    <name evidence="8" type="ORF">NCTC7878_03103</name>
</gene>
<keyword evidence="4" id="KW-0547">Nucleotide-binding</keyword>
<dbReference type="GO" id="GO:0016020">
    <property type="term" value="C:membrane"/>
    <property type="evidence" value="ECO:0007669"/>
    <property type="project" value="UniProtKB-SubCell"/>
</dbReference>
<dbReference type="InterPro" id="IPR051949">
    <property type="entry name" value="Cation_Transport_ATPase"/>
</dbReference>
<dbReference type="GO" id="GO:0005524">
    <property type="term" value="F:ATP binding"/>
    <property type="evidence" value="ECO:0007669"/>
    <property type="project" value="UniProtKB-KW"/>
</dbReference>
<dbReference type="SUPFAM" id="SSF56784">
    <property type="entry name" value="HAD-like"/>
    <property type="match status" value="1"/>
</dbReference>
<dbReference type="InterPro" id="IPR023214">
    <property type="entry name" value="HAD_sf"/>
</dbReference>
<evidence type="ECO:0000256" key="4">
    <source>
        <dbReference type="ARBA" id="ARBA00022741"/>
    </source>
</evidence>
<protein>
    <submittedName>
        <fullName evidence="8">Cadmium translocating P-type ATPase CadA, putative</fullName>
        <ecNumber evidence="8">3.6.3.3</ecNumber>
    </submittedName>
</protein>
<dbReference type="AlphaFoldDB" id="A0A2X2K1F1"/>
<evidence type="ECO:0000256" key="6">
    <source>
        <dbReference type="ARBA" id="ARBA00022842"/>
    </source>
</evidence>
<evidence type="ECO:0000256" key="2">
    <source>
        <dbReference type="ARBA" id="ARBA00006024"/>
    </source>
</evidence>
<keyword evidence="5" id="KW-0067">ATP-binding</keyword>
<evidence type="ECO:0000256" key="5">
    <source>
        <dbReference type="ARBA" id="ARBA00022840"/>
    </source>
</evidence>
<dbReference type="GO" id="GO:0016887">
    <property type="term" value="F:ATP hydrolysis activity"/>
    <property type="evidence" value="ECO:0007669"/>
    <property type="project" value="InterPro"/>
</dbReference>
<dbReference type="EC" id="3.6.3.3" evidence="8"/>
<reference evidence="8 9" key="1">
    <citation type="submission" date="2018-06" db="EMBL/GenBank/DDBJ databases">
        <authorList>
            <consortium name="Pathogen Informatics"/>
            <person name="Doyle S."/>
        </authorList>
    </citation>
    <scope>NUCLEOTIDE SEQUENCE [LARGE SCALE GENOMIC DNA]</scope>
    <source>
        <strain evidence="8 9">NCTC7878</strain>
    </source>
</reference>
<evidence type="ECO:0000256" key="1">
    <source>
        <dbReference type="ARBA" id="ARBA00004141"/>
    </source>
</evidence>
<evidence type="ECO:0000313" key="9">
    <source>
        <dbReference type="Proteomes" id="UP000249913"/>
    </source>
</evidence>
<dbReference type="InterPro" id="IPR001757">
    <property type="entry name" value="P_typ_ATPase"/>
</dbReference>
<dbReference type="EMBL" id="UAUX01000014">
    <property type="protein sequence ID" value="SPZ99952.1"/>
    <property type="molecule type" value="Genomic_DNA"/>
</dbReference>
<keyword evidence="6" id="KW-0460">Magnesium</keyword>
<evidence type="ECO:0000256" key="7">
    <source>
        <dbReference type="ARBA" id="ARBA00022967"/>
    </source>
</evidence>
<name>A0A2X2K1F1_STAAU</name>
<organism evidence="8 9">
    <name type="scientific">Staphylococcus aureus</name>
    <dbReference type="NCBI Taxonomy" id="1280"/>
    <lineage>
        <taxon>Bacteria</taxon>
        <taxon>Bacillati</taxon>
        <taxon>Bacillota</taxon>
        <taxon>Bacilli</taxon>
        <taxon>Bacillales</taxon>
        <taxon>Staphylococcaceae</taxon>
        <taxon>Staphylococcus</taxon>
    </lineage>
</organism>
<dbReference type="InterPro" id="IPR036412">
    <property type="entry name" value="HAD-like_sf"/>
</dbReference>
<keyword evidence="3" id="KW-0479">Metal-binding</keyword>
<keyword evidence="7" id="KW-1278">Translocase</keyword>
<dbReference type="PANTHER" id="PTHR43079:SF1">
    <property type="entry name" value="CADMIUM_ZINC-TRANSPORTING ATPASE HMA1, CHLOROPLASTIC-RELATED"/>
    <property type="match status" value="1"/>
</dbReference>
<dbReference type="PANTHER" id="PTHR43079">
    <property type="entry name" value="PROBABLE CADMIUM/ZINC-TRANSPORTING ATPASE HMA1"/>
    <property type="match status" value="1"/>
</dbReference>
<accession>A0A2X2K1F1</accession>